<dbReference type="CDD" id="cd07247">
    <property type="entry name" value="SgaA_N_like"/>
    <property type="match status" value="2"/>
</dbReference>
<dbReference type="RefSeq" id="WP_123256803.1">
    <property type="nucleotide sequence ID" value="NZ_RBED01000137.1"/>
</dbReference>
<proteinExistence type="predicted"/>
<dbReference type="OrthoDB" id="9793039at2"/>
<dbReference type="InterPro" id="IPR029068">
    <property type="entry name" value="Glyas_Bleomycin-R_OHBP_Dase"/>
</dbReference>
<dbReference type="SUPFAM" id="SSF54593">
    <property type="entry name" value="Glyoxalase/Bleomycin resistance protein/Dihydroxybiphenyl dioxygenase"/>
    <property type="match status" value="2"/>
</dbReference>
<evidence type="ECO:0000313" key="3">
    <source>
        <dbReference type="Proteomes" id="UP000273807"/>
    </source>
</evidence>
<dbReference type="PANTHER" id="PTHR33993:SF10">
    <property type="entry name" value="CONSERVED PROTEIN"/>
    <property type="match status" value="1"/>
</dbReference>
<dbReference type="Pfam" id="PF00903">
    <property type="entry name" value="Glyoxalase"/>
    <property type="match status" value="2"/>
</dbReference>
<feature type="domain" description="VOC" evidence="1">
    <location>
        <begin position="10"/>
        <end position="126"/>
    </location>
</feature>
<dbReference type="PANTHER" id="PTHR33993">
    <property type="entry name" value="GLYOXALASE-RELATED"/>
    <property type="match status" value="1"/>
</dbReference>
<accession>A0A3N0BMP7</accession>
<name>A0A3N0BMP7_9MICC</name>
<keyword evidence="3" id="KW-1185">Reference proteome</keyword>
<dbReference type="InterPro" id="IPR037523">
    <property type="entry name" value="VOC_core"/>
</dbReference>
<gene>
    <name evidence="2" type="ORF">D7003_18190</name>
</gene>
<dbReference type="EMBL" id="RBED01000137">
    <property type="protein sequence ID" value="RNL50033.1"/>
    <property type="molecule type" value="Genomic_DNA"/>
</dbReference>
<sequence length="255" mass="27478">MPTPAHLNGAPCWIDLMTSDAEKAKSFYGELFGWTFVAGDQEKYGGYITASKNGKSVAGLMQKQENQAGMPDIWSTYLRTDDAAASAQAAASHGGQVYMEPMDVPEQGHMAMFGDATGAAVGIWQPREMTGFELTAEPGTAVWHELLAKEYDKAVKFYQDVFAWDTHVLSDSPEFRYTTLGEEDNARAGIMDAAGILPEGAPSIWVVYFGVDDTDNAVERAVSMGASVVHPAEDSPHGRNATLTDPTGALFKIIA</sequence>
<dbReference type="AlphaFoldDB" id="A0A3N0BMP7"/>
<dbReference type="PROSITE" id="PS51819">
    <property type="entry name" value="VOC"/>
    <property type="match status" value="2"/>
</dbReference>
<dbReference type="Gene3D" id="3.10.180.10">
    <property type="entry name" value="2,3-Dihydroxybiphenyl 1,2-Dioxygenase, domain 1"/>
    <property type="match status" value="2"/>
</dbReference>
<evidence type="ECO:0000259" key="1">
    <source>
        <dbReference type="PROSITE" id="PS51819"/>
    </source>
</evidence>
<organism evidence="2 3">
    <name type="scientific">Arthrobacter oryzae</name>
    <dbReference type="NCBI Taxonomy" id="409290"/>
    <lineage>
        <taxon>Bacteria</taxon>
        <taxon>Bacillati</taxon>
        <taxon>Actinomycetota</taxon>
        <taxon>Actinomycetes</taxon>
        <taxon>Micrococcales</taxon>
        <taxon>Micrococcaceae</taxon>
        <taxon>Arthrobacter</taxon>
    </lineage>
</organism>
<comment type="caution">
    <text evidence="2">The sequence shown here is derived from an EMBL/GenBank/DDBJ whole genome shotgun (WGS) entry which is preliminary data.</text>
</comment>
<dbReference type="InterPro" id="IPR052164">
    <property type="entry name" value="Anthracycline_SecMetBiosynth"/>
</dbReference>
<evidence type="ECO:0000313" key="2">
    <source>
        <dbReference type="EMBL" id="RNL50033.1"/>
    </source>
</evidence>
<protein>
    <submittedName>
        <fullName evidence="2">VOC family protein</fullName>
    </submittedName>
</protein>
<dbReference type="Proteomes" id="UP000273807">
    <property type="component" value="Unassembled WGS sequence"/>
</dbReference>
<dbReference type="InterPro" id="IPR004360">
    <property type="entry name" value="Glyas_Fos-R_dOase_dom"/>
</dbReference>
<feature type="domain" description="VOC" evidence="1">
    <location>
        <begin position="140"/>
        <end position="255"/>
    </location>
</feature>
<reference evidence="2 3" key="1">
    <citation type="submission" date="2018-10" db="EMBL/GenBank/DDBJ databases">
        <title>Genome sequencing of Arthrobacter oryzae TNB02.</title>
        <authorList>
            <person name="Cho Y.-J."/>
            <person name="Cho A."/>
            <person name="Kim O.-S."/>
        </authorList>
    </citation>
    <scope>NUCLEOTIDE SEQUENCE [LARGE SCALE GENOMIC DNA]</scope>
    <source>
        <strain evidence="2 3">TNB02</strain>
    </source>
</reference>